<reference evidence="2 3" key="1">
    <citation type="submission" date="2018-08" db="EMBL/GenBank/DDBJ databases">
        <title>Genomic Encyclopedia of Type Strains, Phase III (KMG-III): the genomes of soil and plant-associated and newly described type strains.</title>
        <authorList>
            <person name="Whitman W."/>
        </authorList>
    </citation>
    <scope>NUCLEOTIDE SEQUENCE [LARGE SCALE GENOMIC DNA]</scope>
    <source>
        <strain evidence="2 3">325-5</strain>
    </source>
</reference>
<dbReference type="EMBL" id="QTTQ01000010">
    <property type="protein sequence ID" value="REE81608.1"/>
    <property type="molecule type" value="Genomic_DNA"/>
</dbReference>
<name>A0A3D9RQ74_9FLAO</name>
<evidence type="ECO:0000256" key="1">
    <source>
        <dbReference type="SAM" id="SignalP"/>
    </source>
</evidence>
<organism evidence="2 3">
    <name type="scientific">Lutibacter oceani</name>
    <dbReference type="NCBI Taxonomy" id="1853311"/>
    <lineage>
        <taxon>Bacteria</taxon>
        <taxon>Pseudomonadati</taxon>
        <taxon>Bacteroidota</taxon>
        <taxon>Flavobacteriia</taxon>
        <taxon>Flavobacteriales</taxon>
        <taxon>Flavobacteriaceae</taxon>
        <taxon>Lutibacter</taxon>
    </lineage>
</organism>
<feature type="chain" id="PRO_5017578799" evidence="1">
    <location>
        <begin position="20"/>
        <end position="206"/>
    </location>
</feature>
<gene>
    <name evidence="2" type="ORF">BX611_1143</name>
</gene>
<dbReference type="AlphaFoldDB" id="A0A3D9RQ74"/>
<dbReference type="Proteomes" id="UP000256429">
    <property type="component" value="Unassembled WGS sequence"/>
</dbReference>
<evidence type="ECO:0000313" key="3">
    <source>
        <dbReference type="Proteomes" id="UP000256429"/>
    </source>
</evidence>
<keyword evidence="1" id="KW-0732">Signal</keyword>
<dbReference type="OrthoDB" id="5464673at2"/>
<proteinExistence type="predicted"/>
<protein>
    <submittedName>
        <fullName evidence="2">WG repeat protein</fullName>
    </submittedName>
</protein>
<feature type="signal peptide" evidence="1">
    <location>
        <begin position="1"/>
        <end position="19"/>
    </location>
</feature>
<keyword evidence="3" id="KW-1185">Reference proteome</keyword>
<comment type="caution">
    <text evidence="2">The sequence shown here is derived from an EMBL/GenBank/DDBJ whole genome shotgun (WGS) entry which is preliminary data.</text>
</comment>
<dbReference type="RefSeq" id="WP_115879049.1">
    <property type="nucleotide sequence ID" value="NZ_QTTQ01000010.1"/>
</dbReference>
<dbReference type="Pfam" id="PF14903">
    <property type="entry name" value="WG_beta_rep"/>
    <property type="match status" value="2"/>
</dbReference>
<accession>A0A3D9RQ74</accession>
<evidence type="ECO:0000313" key="2">
    <source>
        <dbReference type="EMBL" id="REE81608.1"/>
    </source>
</evidence>
<dbReference type="InterPro" id="IPR032774">
    <property type="entry name" value="WG_beta_rep"/>
</dbReference>
<sequence>MKNLFILIFFLLINTFCFAQIITDMDAISPFQDEMAAVKKGNQWGFVNKNGELVINYRDDLVVEKNSSKNKVNTIDYPVFKDGMCLFKKMINDIYYYGYIDKTGKEIIPPQFLNATNFVNGYALIIAPSKDVIGFNEILKKDIVSSNIEEYVINTSGERIRYLENPIKYDSSKRKSKKPPVFHSKFVGPNLVAVQKKDLKWDVYEF</sequence>